<dbReference type="Proteomes" id="UP000266188">
    <property type="component" value="Unassembled WGS sequence"/>
</dbReference>
<protein>
    <submittedName>
        <fullName evidence="1">Uncharacterized protein</fullName>
    </submittedName>
</protein>
<organism evidence="1 2">
    <name type="scientific">Aspergillus sclerotialis</name>
    <dbReference type="NCBI Taxonomy" id="2070753"/>
    <lineage>
        <taxon>Eukaryota</taxon>
        <taxon>Fungi</taxon>
        <taxon>Dikarya</taxon>
        <taxon>Ascomycota</taxon>
        <taxon>Pezizomycotina</taxon>
        <taxon>Eurotiomycetes</taxon>
        <taxon>Eurotiomycetidae</taxon>
        <taxon>Eurotiales</taxon>
        <taxon>Aspergillaceae</taxon>
        <taxon>Aspergillus</taxon>
        <taxon>Aspergillus subgen. Polypaecilum</taxon>
    </lineage>
</organism>
<name>A0A3A2ZRU3_9EURO</name>
<reference evidence="2" key="1">
    <citation type="submission" date="2017-02" db="EMBL/GenBank/DDBJ databases">
        <authorList>
            <person name="Tafer H."/>
            <person name="Lopandic K."/>
        </authorList>
    </citation>
    <scope>NUCLEOTIDE SEQUENCE [LARGE SCALE GENOMIC DNA]</scope>
    <source>
        <strain evidence="2">CBS 366.77</strain>
    </source>
</reference>
<evidence type="ECO:0000313" key="1">
    <source>
        <dbReference type="EMBL" id="RJE24117.1"/>
    </source>
</evidence>
<accession>A0A3A2ZRU3</accession>
<keyword evidence="2" id="KW-1185">Reference proteome</keyword>
<proteinExistence type="predicted"/>
<evidence type="ECO:0000313" key="2">
    <source>
        <dbReference type="Proteomes" id="UP000266188"/>
    </source>
</evidence>
<sequence length="201" mass="22686">MLPLWQDGCVLEDDELLLVRIGYKIYELIEMISMKYDPENNRYEVICEGKHFYGLEKGVNRHDDCDGNQDVVVTVSLQMDPDEIAARDEMSEVQAFDFNLSIGYQFRVTSGKPGYGPGIIRKPIKVIAKYLWTRNQSDSPFFDQASSENGILIPIVSGAFFLAPFLFDTLASYVGVSTRYIKYAAVVGIYAARGIKSKVRV</sequence>
<dbReference type="EMBL" id="MVGC01000093">
    <property type="protein sequence ID" value="RJE24117.1"/>
    <property type="molecule type" value="Genomic_DNA"/>
</dbReference>
<dbReference type="AlphaFoldDB" id="A0A3A2ZRU3"/>
<comment type="caution">
    <text evidence="1">The sequence shown here is derived from an EMBL/GenBank/DDBJ whole genome shotgun (WGS) entry which is preliminary data.</text>
</comment>
<gene>
    <name evidence="1" type="ORF">PHISCL_03552</name>
</gene>